<dbReference type="RefSeq" id="XP_028883800.1">
    <property type="nucleotide sequence ID" value="XM_029024977.1"/>
</dbReference>
<keyword evidence="4" id="KW-1185">Reference proteome</keyword>
<sequence length="163" mass="18613">MAASAPTQRSSPQYVSPSLGPTNPWAQQISTGTFRPPNPSFSQHHEVSGASTSDMSNKYSFSSSNAPCVCLFDQPETRLHDTRQDSDYKIQKVMNMIISAIGQEQDAFAIQKESNRVLEQELRQVQRRREETERTLREVESLVNSLEKFQKEQLELLEEFQCQ</sequence>
<feature type="compositionally biased region" description="Polar residues" evidence="2">
    <location>
        <begin position="49"/>
        <end position="61"/>
    </location>
</feature>
<evidence type="ECO:0000256" key="2">
    <source>
        <dbReference type="SAM" id="MobiDB-lite"/>
    </source>
</evidence>
<dbReference type="GeneID" id="39984757"/>
<protein>
    <submittedName>
        <fullName evidence="3">Uncharacterized protein</fullName>
    </submittedName>
</protein>
<gene>
    <name evidence="3" type="ORF">TM35_000112680</name>
</gene>
<comment type="caution">
    <text evidence="3">The sequence shown here is derived from an EMBL/GenBank/DDBJ whole genome shotgun (WGS) entry which is preliminary data.</text>
</comment>
<reference evidence="3 4" key="1">
    <citation type="submission" date="2017-03" db="EMBL/GenBank/DDBJ databases">
        <title>An alternative strategy for trypanosome survival in the mammalian bloodstream revealed through genome and transcriptome analysis of the ubiquitous bovine parasite Trypanosoma (Megatrypanum) theileri.</title>
        <authorList>
            <person name="Kelly S."/>
            <person name="Ivens A."/>
            <person name="Mott A."/>
            <person name="O'Neill E."/>
            <person name="Emms D."/>
            <person name="Macleod O."/>
            <person name="Voorheis P."/>
            <person name="Matthews J."/>
            <person name="Matthews K."/>
            <person name="Carrington M."/>
        </authorList>
    </citation>
    <scope>NUCLEOTIDE SEQUENCE [LARGE SCALE GENOMIC DNA]</scope>
    <source>
        <strain evidence="3">Edinburgh</strain>
    </source>
</reference>
<name>A0A1X0NYH0_9TRYP</name>
<dbReference type="AlphaFoldDB" id="A0A1X0NYH0"/>
<dbReference type="Proteomes" id="UP000192257">
    <property type="component" value="Unassembled WGS sequence"/>
</dbReference>
<feature type="compositionally biased region" description="Polar residues" evidence="2">
    <location>
        <begin position="1"/>
        <end position="33"/>
    </location>
</feature>
<dbReference type="VEuPathDB" id="TriTrypDB:TM35_000112680"/>
<organism evidence="3 4">
    <name type="scientific">Trypanosoma theileri</name>
    <dbReference type="NCBI Taxonomy" id="67003"/>
    <lineage>
        <taxon>Eukaryota</taxon>
        <taxon>Discoba</taxon>
        <taxon>Euglenozoa</taxon>
        <taxon>Kinetoplastea</taxon>
        <taxon>Metakinetoplastina</taxon>
        <taxon>Trypanosomatida</taxon>
        <taxon>Trypanosomatidae</taxon>
        <taxon>Trypanosoma</taxon>
    </lineage>
</organism>
<proteinExistence type="predicted"/>
<keyword evidence="1" id="KW-0175">Coiled coil</keyword>
<accession>A0A1X0NYH0</accession>
<dbReference type="OrthoDB" id="249196at2759"/>
<dbReference type="EMBL" id="NBCO01000011">
    <property type="protein sequence ID" value="ORC89734.1"/>
    <property type="molecule type" value="Genomic_DNA"/>
</dbReference>
<evidence type="ECO:0000313" key="4">
    <source>
        <dbReference type="Proteomes" id="UP000192257"/>
    </source>
</evidence>
<evidence type="ECO:0000313" key="3">
    <source>
        <dbReference type="EMBL" id="ORC89734.1"/>
    </source>
</evidence>
<feature type="coiled-coil region" evidence="1">
    <location>
        <begin position="108"/>
        <end position="159"/>
    </location>
</feature>
<evidence type="ECO:0000256" key="1">
    <source>
        <dbReference type="SAM" id="Coils"/>
    </source>
</evidence>
<feature type="region of interest" description="Disordered" evidence="2">
    <location>
        <begin position="1"/>
        <end position="61"/>
    </location>
</feature>